<feature type="transmembrane region" description="Helical" evidence="1">
    <location>
        <begin position="124"/>
        <end position="151"/>
    </location>
</feature>
<proteinExistence type="predicted"/>
<accession>A0A518CEX3</accession>
<dbReference type="Proteomes" id="UP000318626">
    <property type="component" value="Chromosome"/>
</dbReference>
<keyword evidence="3" id="KW-1185">Reference proteome</keyword>
<keyword evidence="1" id="KW-0812">Transmembrane</keyword>
<sequence>MNVSVLEREAITWDTPVSQWERLAGDDPLSDELAEEASELLGYTLLAKKKREARRQRTLEQTLAEYDIRPFTPESVRKYKQACEVNPSRFWPTIVESVIGLSFTLAMGALGGLFFSALLMNTMLSFYCALTVIGGVLVGIVFGCCSGAGIVQRKWRLRELASYTEPIPEYALQTALDIKKKHSGVSFYVDVLEENHIVVDPFLVMRVQSGNVIQDCYIEVWNESAFCGEREA</sequence>
<dbReference type="OrthoDB" id="292321at2"/>
<gene>
    <name evidence="2" type="ORF">Pan97_48400</name>
</gene>
<keyword evidence="1" id="KW-1133">Transmembrane helix</keyword>
<evidence type="ECO:0000313" key="2">
    <source>
        <dbReference type="EMBL" id="QDU77761.1"/>
    </source>
</evidence>
<feature type="transmembrane region" description="Helical" evidence="1">
    <location>
        <begin position="98"/>
        <end position="118"/>
    </location>
</feature>
<evidence type="ECO:0000313" key="3">
    <source>
        <dbReference type="Proteomes" id="UP000318626"/>
    </source>
</evidence>
<organism evidence="2 3">
    <name type="scientific">Bremerella volcania</name>
    <dbReference type="NCBI Taxonomy" id="2527984"/>
    <lineage>
        <taxon>Bacteria</taxon>
        <taxon>Pseudomonadati</taxon>
        <taxon>Planctomycetota</taxon>
        <taxon>Planctomycetia</taxon>
        <taxon>Pirellulales</taxon>
        <taxon>Pirellulaceae</taxon>
        <taxon>Bremerella</taxon>
    </lineage>
</organism>
<name>A0A518CEX3_9BACT</name>
<dbReference type="RefSeq" id="WP_144976847.1">
    <property type="nucleotide sequence ID" value="NZ_CP036289.1"/>
</dbReference>
<dbReference type="EMBL" id="CP036289">
    <property type="protein sequence ID" value="QDU77761.1"/>
    <property type="molecule type" value="Genomic_DNA"/>
</dbReference>
<protein>
    <submittedName>
        <fullName evidence="2">Uncharacterized protein</fullName>
    </submittedName>
</protein>
<dbReference type="AlphaFoldDB" id="A0A518CEX3"/>
<dbReference type="KEGG" id="bvo:Pan97_48400"/>
<evidence type="ECO:0000256" key="1">
    <source>
        <dbReference type="SAM" id="Phobius"/>
    </source>
</evidence>
<keyword evidence="1" id="KW-0472">Membrane</keyword>
<reference evidence="3" key="1">
    <citation type="submission" date="2019-02" db="EMBL/GenBank/DDBJ databases">
        <title>Deep-cultivation of Planctomycetes and their phenomic and genomic characterization uncovers novel biology.</title>
        <authorList>
            <person name="Wiegand S."/>
            <person name="Jogler M."/>
            <person name="Boedeker C."/>
            <person name="Pinto D."/>
            <person name="Vollmers J."/>
            <person name="Rivas-Marin E."/>
            <person name="Kohn T."/>
            <person name="Peeters S.H."/>
            <person name="Heuer A."/>
            <person name="Rast P."/>
            <person name="Oberbeckmann S."/>
            <person name="Bunk B."/>
            <person name="Jeske O."/>
            <person name="Meyerdierks A."/>
            <person name="Storesund J.E."/>
            <person name="Kallscheuer N."/>
            <person name="Luecker S."/>
            <person name="Lage O.M."/>
            <person name="Pohl T."/>
            <person name="Merkel B.J."/>
            <person name="Hornburger P."/>
            <person name="Mueller R.-W."/>
            <person name="Bruemmer F."/>
            <person name="Labrenz M."/>
            <person name="Spormann A.M."/>
            <person name="Op den Camp H."/>
            <person name="Overmann J."/>
            <person name="Amann R."/>
            <person name="Jetten M.S.M."/>
            <person name="Mascher T."/>
            <person name="Medema M.H."/>
            <person name="Devos D.P."/>
            <person name="Kaster A.-K."/>
            <person name="Ovreas L."/>
            <person name="Rohde M."/>
            <person name="Galperin M.Y."/>
            <person name="Jogler C."/>
        </authorList>
    </citation>
    <scope>NUCLEOTIDE SEQUENCE [LARGE SCALE GENOMIC DNA]</scope>
    <source>
        <strain evidence="3">Pan97</strain>
    </source>
</reference>